<reference evidence="3 4" key="1">
    <citation type="submission" date="2024-07" db="EMBL/GenBank/DDBJ databases">
        <authorList>
            <person name="Pitt A."/>
            <person name="Hahn M.W."/>
        </authorList>
    </citation>
    <scope>NUCLEOTIDE SEQUENCE [LARGE SCALE GENOMIC DNA]</scope>
    <source>
        <strain evidence="3 4">2-AUSEE-184A6</strain>
    </source>
</reference>
<evidence type="ECO:0000313" key="4">
    <source>
        <dbReference type="Proteomes" id="UP001623559"/>
    </source>
</evidence>
<feature type="chain" id="PRO_5045853013" evidence="1">
    <location>
        <begin position="23"/>
        <end position="1376"/>
    </location>
</feature>
<dbReference type="Proteomes" id="UP001623559">
    <property type="component" value="Unassembled WGS sequence"/>
</dbReference>
<proteinExistence type="predicted"/>
<evidence type="ECO:0000259" key="2">
    <source>
        <dbReference type="Pfam" id="PF18962"/>
    </source>
</evidence>
<gene>
    <name evidence="3" type="ORF">V7S74_09080</name>
</gene>
<feature type="domain" description="Secretion system C-terminal sorting" evidence="2">
    <location>
        <begin position="1306"/>
        <end position="1368"/>
    </location>
</feature>
<sequence>MRSILFRTLFFLAFTSSLSLSAQNSIKVKLLGLKVGDTCTVQIQKSSEIFFFKKLGGISTGNLEHTFPNLSNGKWALKLDATGYYFPSTEVFELNGTDKILEIRLNPITLTNKTNYVYKWQDDSSYVGHAQQSYINEPNEIQILDQSIKIPEDFNSINLLNKHGIALSDKVSPWTPEDAFRLFQTVKRIPSLIINDDALATFKSEVKSVWYITDQEVIDDIQIVERNNIKFVTISRKAFTYSSPLVVTLDGVKGRFYSKRLYGAIVNFATNYGYDKNAVDQLANSRFGIRFLIPNAELKQIMGEDFSNFQEFSASEKISILSMFEELPDGMHVQSNLKYLARRIAGQDNPTYPPAAAIAWVGRKTIEFMQKAFNSAQYSDVQRLILHEKAHFMWEGLFDQKLRDDWATTGGWFLDPTAAEGWSTSNTTEFVSAYAHAKNPNEDMAESIAAYVVNPEILRSRSMKKFEFIRDRIMQGTRYVTIIRKDLTFQVYNLFPDYNYPGKIKKVDVEVNGLPEEDKELVIRIELNKIDEKQDGAKYAFTRISSSIGSAYDMYLNPIDNGKGFILEGKITISKFSKAGYWSVNQIVLTDQVGNQRYENNSTFGLKIFINNPKEDIINPKYSENTLKLKTGSGKYKYFSTDEYADGDTYQNIQADFDLIETNKMVYTGLNFAIPKNDENGVRQDFQFGVLGDNPTYIQKDVQNKNINHVNYKFPIPEYYPTGYYVTTSMFLIDEARNEARAFFMRDTTAFRVEKNTTKHLRDSVYVKTKYPDFIPPILDINQIYIKATPSNPTAPDGETLFEMEFFARDSSAYLGNEAGLQNGGYTLRDPQGKVFYYGMQGDFTKSFGQDFFFSLKDIVGPPGNWRKYKVSTLLPKGSAPGLWGVEGITLFDRAGNKKYYNFTEVVRFDLEKADTTKLVQPKVEILGKKVNAKNAEALSLSISCKDCKNKNYRARFYSSMGGNSVVSEGKMSKDSIVVENIKLTGVNDGILYATVFMLDSTKTLLGIGKSIYAKDVLAPKSAILKTNLANFGKTNIDSLIYQIKASEAKGSYILSIKQASVTPTKQSSPGFYKTEALVKTITGTFSNSNISVKDSVLKGFEDGLIEVSCIVRDSVDNESEPIISTIYKDTRDPILSISKTSSTNGKLVLNVRSNEYIRNTLSTADLSIKNGSITGIKKVDNRNFEISIDRTCADSLTLNVLAGKLLDTVGNKNQATISSLLDVQKPNTPTISVANIQNLSTTATGTYQWFLDNKAITGATQNNYVATATGAYSLVVTNAQGCPSAPSAAISIAITGILEVPTFSVYPNPTRNQLKIATESQGDIELINSFGLVIKRVNQINNGDVIDMSNLPVGKYIIRFTDTDNRISTVALIKE</sequence>
<organism evidence="3 4">
    <name type="scientific">Aquirufa novilacunae</name>
    <dbReference type="NCBI Taxonomy" id="3139305"/>
    <lineage>
        <taxon>Bacteria</taxon>
        <taxon>Pseudomonadati</taxon>
        <taxon>Bacteroidota</taxon>
        <taxon>Cytophagia</taxon>
        <taxon>Cytophagales</taxon>
        <taxon>Flectobacillaceae</taxon>
        <taxon>Aquirufa</taxon>
    </lineage>
</organism>
<protein>
    <submittedName>
        <fullName evidence="3">T9SS type A sorting domain-containing protein</fullName>
    </submittedName>
</protein>
<dbReference type="Gene3D" id="2.60.40.10">
    <property type="entry name" value="Immunoglobulins"/>
    <property type="match status" value="1"/>
</dbReference>
<accession>A0ABW8T219</accession>
<evidence type="ECO:0000256" key="1">
    <source>
        <dbReference type="SAM" id="SignalP"/>
    </source>
</evidence>
<keyword evidence="1" id="KW-0732">Signal</keyword>
<dbReference type="InterPro" id="IPR013783">
    <property type="entry name" value="Ig-like_fold"/>
</dbReference>
<dbReference type="InterPro" id="IPR026444">
    <property type="entry name" value="Secre_tail"/>
</dbReference>
<feature type="signal peptide" evidence="1">
    <location>
        <begin position="1"/>
        <end position="22"/>
    </location>
</feature>
<dbReference type="NCBIfam" id="TIGR04183">
    <property type="entry name" value="Por_Secre_tail"/>
    <property type="match status" value="1"/>
</dbReference>
<comment type="caution">
    <text evidence="3">The sequence shown here is derived from an EMBL/GenBank/DDBJ whole genome shotgun (WGS) entry which is preliminary data.</text>
</comment>
<dbReference type="RefSeq" id="WP_406778441.1">
    <property type="nucleotide sequence ID" value="NZ_JBEWZG010000003.1"/>
</dbReference>
<name>A0ABW8T219_9BACT</name>
<dbReference type="EMBL" id="JBEWZG010000003">
    <property type="protein sequence ID" value="MFL0206895.1"/>
    <property type="molecule type" value="Genomic_DNA"/>
</dbReference>
<evidence type="ECO:0000313" key="3">
    <source>
        <dbReference type="EMBL" id="MFL0206895.1"/>
    </source>
</evidence>
<dbReference type="Pfam" id="PF18962">
    <property type="entry name" value="Por_Secre_tail"/>
    <property type="match status" value="1"/>
</dbReference>